<dbReference type="GO" id="GO:0097363">
    <property type="term" value="F:protein O-acetylglucosaminyltransferase activity"/>
    <property type="evidence" value="ECO:0007669"/>
    <property type="project" value="UniProtKB-EC"/>
</dbReference>
<dbReference type="InterPro" id="IPR018773">
    <property type="entry name" value="MeTrfase_reg_dom_prd"/>
</dbReference>
<sequence>MNAPDRVPEDSFAIELAPPVSDPAISFQTSPIHVRAVSHLYGLSTGALEAARVLYLECGAGSNLFPFAAAYPRATIVGIDPDSAKIGLAREARDAWGLRNIEFVNVGYADVTQEFGEFDYIIVANSFSALDKDAAAEVLKICRLNLAFQGVAYVEYDTYPGAKAAEIVRDAVLLHVLSVTGESDQVAAAKAALELFDDGMSPGNPLGPALRGVAEAFARDLERRGIYALRSLQRQPYYYAEFADFVAEYGMVCVGDADPQSELPITFGATVAVAHSVLALGKPPVLRQQYLDFAIGRGYRRALLTHHERQQELSAKPNVQALASLRWAGMFERMPCGVADPERSYFLNHHGRMVVVDSDLAERIVEALGCAWPASLSIQDLSLSVDRSRAREGAAQDVAVQKVIERLFQEGALRFCLDSSPYDDLLADQWGSPCGAKIPDATSVALRQFNLWHEEVSCPLGEFDAKCLESINRRISLKKILLESAESNDRADNIPGGEIAQLLGRLKKAGLFLSRSSDWRDYLHDGLTASRGLAGYWALYIDSLMWVDSVAGAPDAIRRNPNSAADAVLKEGRDLVALINSNASVDLEARARRLVKRAPKYPSAWDALAMIVRRNGKARESLEYLLKGISLDPHSPDRYTSLVGSFRHLGRRWDEVESCDRYVRRLAGNYAPMQNLMGVLLQRAARFHEAEVCFRRALTLDPESIDARVNLGSCLGDLGQFDAAEKTYLEVLERDPNHRTVQSNRFFTMNYVPDRTPEDIHAAYVDYGVKLTTTVKRLPGEFLNAKNPRKRLRVGYVSPDLRRHPVSLFLLPLLANHDPGIIEIYAYAELDRADDATAMLRAHIDHWVLTTGMSDEALANKVRADGIDILIDLAGHTGRNRLGVFARRAAPVQVTWLGFGTTTGVQTIDYILTDDSMAPVGKEHLFVEKPWRLAQTNFVYRPILPMGEVNALPALENGYIRFVSLSRAIRLNDRIIRVWAELLRRVPASKLVLDSSSYVDLRIRANIVSRFQRQGIDSDRLELGYHSPPWDVLRSADIALDCFPHNSGTTIFESLYLGLPAVTFAGNPGVGRIGMSILTGLGRPEWITHGEAEYIDRLVSLASDIPKLADIRAGLRQEMQTSALMDEPSFARKVEQAYRDMFKKWCEGSV</sequence>
<dbReference type="InterPro" id="IPR029489">
    <property type="entry name" value="OGT/SEC/SPY_C"/>
</dbReference>
<organism evidence="12 13">
    <name type="scientific">Achromobacter marplatensis</name>
    <dbReference type="NCBI Taxonomy" id="470868"/>
    <lineage>
        <taxon>Bacteria</taxon>
        <taxon>Pseudomonadati</taxon>
        <taxon>Pseudomonadota</taxon>
        <taxon>Betaproteobacteria</taxon>
        <taxon>Burkholderiales</taxon>
        <taxon>Alcaligenaceae</taxon>
        <taxon>Achromobacter</taxon>
    </lineage>
</organism>
<evidence type="ECO:0000259" key="10">
    <source>
        <dbReference type="Pfam" id="PF10119"/>
    </source>
</evidence>
<keyword evidence="4" id="KW-0328">Glycosyltransferase</keyword>
<evidence type="ECO:0000256" key="4">
    <source>
        <dbReference type="ARBA" id="ARBA00022676"/>
    </source>
</evidence>
<dbReference type="CDD" id="cd02440">
    <property type="entry name" value="AdoMet_MTases"/>
    <property type="match status" value="1"/>
</dbReference>
<comment type="similarity">
    <text evidence="2">Belongs to the glycosyltransferase 41 family. O-GlcNAc transferase subfamily.</text>
</comment>
<reference evidence="12" key="1">
    <citation type="submission" date="2022-09" db="EMBL/GenBank/DDBJ databases">
        <title>Intensive care unit water sources are persistently colonized with multi-drug resistant bacteria and are the site of extensive horizontal gene transfer of antibiotic resistance genes.</title>
        <authorList>
            <person name="Diorio-Toth L."/>
        </authorList>
    </citation>
    <scope>NUCLEOTIDE SEQUENCE</scope>
    <source>
        <strain evidence="12">GD03676</strain>
    </source>
</reference>
<dbReference type="Gene3D" id="3.40.50.11380">
    <property type="match status" value="1"/>
</dbReference>
<evidence type="ECO:0000256" key="2">
    <source>
        <dbReference type="ARBA" id="ARBA00005386"/>
    </source>
</evidence>
<evidence type="ECO:0000256" key="1">
    <source>
        <dbReference type="ARBA" id="ARBA00004922"/>
    </source>
</evidence>
<name>A0AA42WF92_9BURK</name>
<evidence type="ECO:0000256" key="3">
    <source>
        <dbReference type="ARBA" id="ARBA00011970"/>
    </source>
</evidence>
<feature type="domain" description="O-GlcNAc transferase C-terminal" evidence="11">
    <location>
        <begin position="960"/>
        <end position="1131"/>
    </location>
</feature>
<evidence type="ECO:0000313" key="12">
    <source>
        <dbReference type="EMBL" id="MDH2053191.1"/>
    </source>
</evidence>
<dbReference type="SUPFAM" id="SSF53335">
    <property type="entry name" value="S-adenosyl-L-methionine-dependent methyltransferases"/>
    <property type="match status" value="1"/>
</dbReference>
<feature type="domain" description="Methyltransferase type 12" evidence="9">
    <location>
        <begin position="58"/>
        <end position="149"/>
    </location>
</feature>
<dbReference type="PANTHER" id="PTHR44835">
    <property type="entry name" value="UDP-N-ACETYLGLUCOSAMINE--PEPTIDE N-ACETYLGLUCOSAMINYLTRANSFERASE SPINDLY-RELATED"/>
    <property type="match status" value="1"/>
</dbReference>
<dbReference type="InterPro" id="IPR051939">
    <property type="entry name" value="Glycosyltr_41/O-GlcNAc_trsf"/>
</dbReference>
<feature type="repeat" description="TPR" evidence="8">
    <location>
        <begin position="602"/>
        <end position="635"/>
    </location>
</feature>
<dbReference type="Gene3D" id="3.40.50.150">
    <property type="entry name" value="Vaccinia Virus protein VP39"/>
    <property type="match status" value="1"/>
</dbReference>
<dbReference type="SMART" id="SM00028">
    <property type="entry name" value="TPR"/>
    <property type="match status" value="3"/>
</dbReference>
<dbReference type="InterPro" id="IPR019734">
    <property type="entry name" value="TPR_rpt"/>
</dbReference>
<dbReference type="InterPro" id="IPR029063">
    <property type="entry name" value="SAM-dependent_MTases_sf"/>
</dbReference>
<dbReference type="Gene3D" id="3.40.50.2000">
    <property type="entry name" value="Glycogen Phosphorylase B"/>
    <property type="match status" value="1"/>
</dbReference>
<dbReference type="Proteomes" id="UP001161276">
    <property type="component" value="Unassembled WGS sequence"/>
</dbReference>
<dbReference type="RefSeq" id="WP_280028594.1">
    <property type="nucleotide sequence ID" value="NZ_JAOCKG010000011.1"/>
</dbReference>
<evidence type="ECO:0000313" key="13">
    <source>
        <dbReference type="Proteomes" id="UP001161276"/>
    </source>
</evidence>
<evidence type="ECO:0000256" key="5">
    <source>
        <dbReference type="ARBA" id="ARBA00022679"/>
    </source>
</evidence>
<dbReference type="EMBL" id="JAOCKG010000011">
    <property type="protein sequence ID" value="MDH2053191.1"/>
    <property type="molecule type" value="Genomic_DNA"/>
</dbReference>
<dbReference type="GO" id="GO:0032259">
    <property type="term" value="P:methylation"/>
    <property type="evidence" value="ECO:0007669"/>
    <property type="project" value="UniProtKB-KW"/>
</dbReference>
<dbReference type="GO" id="GO:0008168">
    <property type="term" value="F:methyltransferase activity"/>
    <property type="evidence" value="ECO:0007669"/>
    <property type="project" value="UniProtKB-KW"/>
</dbReference>
<evidence type="ECO:0000259" key="11">
    <source>
        <dbReference type="Pfam" id="PF13844"/>
    </source>
</evidence>
<dbReference type="AlphaFoldDB" id="A0AA42WF92"/>
<comment type="pathway">
    <text evidence="1">Protein modification; protein glycosylation.</text>
</comment>
<dbReference type="EC" id="2.4.1.255" evidence="3"/>
<keyword evidence="5" id="KW-0808">Transferase</keyword>
<evidence type="ECO:0000259" key="9">
    <source>
        <dbReference type="Pfam" id="PF08242"/>
    </source>
</evidence>
<feature type="repeat" description="TPR" evidence="8">
    <location>
        <begin position="671"/>
        <end position="704"/>
    </location>
</feature>
<dbReference type="Pfam" id="PF08242">
    <property type="entry name" value="Methyltransf_12"/>
    <property type="match status" value="1"/>
</dbReference>
<keyword evidence="6" id="KW-0677">Repeat</keyword>
<dbReference type="Gene3D" id="1.25.40.10">
    <property type="entry name" value="Tetratricopeptide repeat domain"/>
    <property type="match status" value="1"/>
</dbReference>
<evidence type="ECO:0000256" key="7">
    <source>
        <dbReference type="ARBA" id="ARBA00022803"/>
    </source>
</evidence>
<feature type="domain" description="O-GlcNAc transferase C-terminal" evidence="11">
    <location>
        <begin position="772"/>
        <end position="939"/>
    </location>
</feature>
<dbReference type="Pfam" id="PF10119">
    <property type="entry name" value="MethyTransf_Reg"/>
    <property type="match status" value="1"/>
</dbReference>
<proteinExistence type="inferred from homology"/>
<dbReference type="InterPro" id="IPR013217">
    <property type="entry name" value="Methyltransf_12"/>
</dbReference>
<keyword evidence="7 8" id="KW-0802">TPR repeat</keyword>
<dbReference type="PANTHER" id="PTHR44835:SF1">
    <property type="entry name" value="PROTEIN O-GLCNAC TRANSFERASE"/>
    <property type="match status" value="1"/>
</dbReference>
<dbReference type="InterPro" id="IPR011990">
    <property type="entry name" value="TPR-like_helical_dom_sf"/>
</dbReference>
<comment type="caution">
    <text evidence="12">The sequence shown here is derived from an EMBL/GenBank/DDBJ whole genome shotgun (WGS) entry which is preliminary data.</text>
</comment>
<dbReference type="Pfam" id="PF14559">
    <property type="entry name" value="TPR_19"/>
    <property type="match status" value="1"/>
</dbReference>
<gene>
    <name evidence="12" type="ORF">N5K24_22480</name>
</gene>
<accession>A0AA42WF92</accession>
<feature type="repeat" description="TPR" evidence="8">
    <location>
        <begin position="705"/>
        <end position="738"/>
    </location>
</feature>
<dbReference type="Pfam" id="PF13844">
    <property type="entry name" value="Glyco_transf_41"/>
    <property type="match status" value="2"/>
</dbReference>
<protein>
    <recommendedName>
        <fullName evidence="3">protein O-GlcNAc transferase</fullName>
        <ecNumber evidence="3">2.4.1.255</ecNumber>
    </recommendedName>
</protein>
<dbReference type="SUPFAM" id="SSF48452">
    <property type="entry name" value="TPR-like"/>
    <property type="match status" value="1"/>
</dbReference>
<feature type="domain" description="Methyltransferase regulatory" evidence="10">
    <location>
        <begin position="235"/>
        <end position="306"/>
    </location>
</feature>
<keyword evidence="12" id="KW-0489">Methyltransferase</keyword>
<evidence type="ECO:0000256" key="8">
    <source>
        <dbReference type="PROSITE-ProRule" id="PRU00339"/>
    </source>
</evidence>
<evidence type="ECO:0000256" key="6">
    <source>
        <dbReference type="ARBA" id="ARBA00022737"/>
    </source>
</evidence>
<dbReference type="PROSITE" id="PS50005">
    <property type="entry name" value="TPR"/>
    <property type="match status" value="3"/>
</dbReference>